<dbReference type="Gene3D" id="3.80.10.10">
    <property type="entry name" value="Ribonuclease Inhibitor"/>
    <property type="match status" value="1"/>
</dbReference>
<dbReference type="InterPro" id="IPR032675">
    <property type="entry name" value="LRR_dom_sf"/>
</dbReference>
<evidence type="ECO:0000313" key="1">
    <source>
        <dbReference type="EMBL" id="CAG8479293.1"/>
    </source>
</evidence>
<name>A0A9N8WC45_FUNMO</name>
<sequence length="238" mass="27660">MTNISPNICFEPILNNILDRLDQKDLYSMILLNKQFYNIVVVELYKKPIFTNIKSFEKCSNTLKERKNYASYIDHLDLTLMSEEDRLEITDPKLTPFIYTQGISKLRILNVYGCRLLTNGFARLLASSNLMELIYLDLGQCVHIRAPFISQIVKNCIRLMYLGMQGMRLEHFVVYGEEITDFDDGEIDVGWVDQLAIDIIDNLPDLRIDVRMCFGRTDIFLQKLSSNSNLEILYTKCT</sequence>
<evidence type="ECO:0000313" key="2">
    <source>
        <dbReference type="Proteomes" id="UP000789375"/>
    </source>
</evidence>
<comment type="caution">
    <text evidence="1">The sequence shown here is derived from an EMBL/GenBank/DDBJ whole genome shotgun (WGS) entry which is preliminary data.</text>
</comment>
<proteinExistence type="predicted"/>
<accession>A0A9N8WC45</accession>
<keyword evidence="2" id="KW-1185">Reference proteome</keyword>
<dbReference type="SUPFAM" id="SSF52047">
    <property type="entry name" value="RNI-like"/>
    <property type="match status" value="1"/>
</dbReference>
<protein>
    <submittedName>
        <fullName evidence="1">4197_t:CDS:1</fullName>
    </submittedName>
</protein>
<organism evidence="1 2">
    <name type="scientific">Funneliformis mosseae</name>
    <name type="common">Endomycorrhizal fungus</name>
    <name type="synonym">Glomus mosseae</name>
    <dbReference type="NCBI Taxonomy" id="27381"/>
    <lineage>
        <taxon>Eukaryota</taxon>
        <taxon>Fungi</taxon>
        <taxon>Fungi incertae sedis</taxon>
        <taxon>Mucoromycota</taxon>
        <taxon>Glomeromycotina</taxon>
        <taxon>Glomeromycetes</taxon>
        <taxon>Glomerales</taxon>
        <taxon>Glomeraceae</taxon>
        <taxon>Funneliformis</taxon>
    </lineage>
</organism>
<reference evidence="1" key="1">
    <citation type="submission" date="2021-06" db="EMBL/GenBank/DDBJ databases">
        <authorList>
            <person name="Kallberg Y."/>
            <person name="Tangrot J."/>
            <person name="Rosling A."/>
        </authorList>
    </citation>
    <scope>NUCLEOTIDE SEQUENCE</scope>
    <source>
        <strain evidence="1">87-6 pot B 2015</strain>
    </source>
</reference>
<dbReference type="Proteomes" id="UP000789375">
    <property type="component" value="Unassembled WGS sequence"/>
</dbReference>
<dbReference type="AlphaFoldDB" id="A0A9N8WC45"/>
<dbReference type="EMBL" id="CAJVPP010000403">
    <property type="protein sequence ID" value="CAG8479293.1"/>
    <property type="molecule type" value="Genomic_DNA"/>
</dbReference>
<gene>
    <name evidence="1" type="ORF">FMOSSE_LOCUS2927</name>
</gene>